<evidence type="ECO:0000256" key="12">
    <source>
        <dbReference type="PIRSR" id="PIRSR006268-2"/>
    </source>
</evidence>
<keyword evidence="13" id="KW-0732">Signal</keyword>
<feature type="region of interest" description="Disordered" evidence="14">
    <location>
        <begin position="339"/>
        <end position="359"/>
    </location>
</feature>
<feature type="compositionally biased region" description="Basic and acidic residues" evidence="14">
    <location>
        <begin position="349"/>
        <end position="359"/>
    </location>
</feature>
<dbReference type="PIRSF" id="PIRSF006268">
    <property type="entry name" value="ApbE"/>
    <property type="match status" value="1"/>
</dbReference>
<keyword evidence="13" id="KW-0997">Cell inner membrane</keyword>
<dbReference type="PROSITE" id="PS51257">
    <property type="entry name" value="PROKAR_LIPOPROTEIN"/>
    <property type="match status" value="1"/>
</dbReference>
<evidence type="ECO:0000256" key="8">
    <source>
        <dbReference type="ARBA" id="ARBA00022842"/>
    </source>
</evidence>
<dbReference type="GO" id="GO:0046872">
    <property type="term" value="F:metal ion binding"/>
    <property type="evidence" value="ECO:0007669"/>
    <property type="project" value="UniProtKB-UniRule"/>
</dbReference>
<comment type="subcellular location">
    <subcellularLocation>
        <location evidence="13">Cell inner membrane</location>
        <topology evidence="13">Lipid-anchor</topology>
        <orientation evidence="13">Periplasmic side</orientation>
    </subcellularLocation>
</comment>
<feature type="chain" id="PRO_5022256678" description="FAD:protein FMN transferase" evidence="13">
    <location>
        <begin position="19"/>
        <end position="359"/>
    </location>
</feature>
<dbReference type="Gene3D" id="3.10.520.10">
    <property type="entry name" value="ApbE-like domains"/>
    <property type="match status" value="1"/>
</dbReference>
<evidence type="ECO:0000256" key="4">
    <source>
        <dbReference type="ARBA" id="ARBA00022630"/>
    </source>
</evidence>
<dbReference type="Proteomes" id="UP000317355">
    <property type="component" value="Unassembled WGS sequence"/>
</dbReference>
<keyword evidence="7 11" id="KW-0274">FAD</keyword>
<accession>A0A558DC62</accession>
<dbReference type="InterPro" id="IPR003374">
    <property type="entry name" value="ApbE-like_sf"/>
</dbReference>
<evidence type="ECO:0000256" key="7">
    <source>
        <dbReference type="ARBA" id="ARBA00022827"/>
    </source>
</evidence>
<dbReference type="EC" id="2.7.1.180" evidence="2 11"/>
<comment type="caution">
    <text evidence="15">The sequence shown here is derived from an EMBL/GenBank/DDBJ whole genome shotgun (WGS) entry which is preliminary data.</text>
</comment>
<comment type="similarity">
    <text evidence="1 11 13">Belongs to the ApbE family.</text>
</comment>
<evidence type="ECO:0000256" key="5">
    <source>
        <dbReference type="ARBA" id="ARBA00022679"/>
    </source>
</evidence>
<evidence type="ECO:0000313" key="16">
    <source>
        <dbReference type="Proteomes" id="UP000317355"/>
    </source>
</evidence>
<evidence type="ECO:0000256" key="2">
    <source>
        <dbReference type="ARBA" id="ARBA00011955"/>
    </source>
</evidence>
<feature type="binding site" evidence="12">
    <location>
        <position position="287"/>
    </location>
    <ligand>
        <name>Mg(2+)</name>
        <dbReference type="ChEBI" id="CHEBI:18420"/>
    </ligand>
</feature>
<keyword evidence="8 11" id="KW-0460">Magnesium</keyword>
<evidence type="ECO:0000256" key="9">
    <source>
        <dbReference type="ARBA" id="ARBA00031306"/>
    </source>
</evidence>
<dbReference type="Pfam" id="PF02424">
    <property type="entry name" value="ApbE"/>
    <property type="match status" value="1"/>
</dbReference>
<evidence type="ECO:0000256" key="10">
    <source>
        <dbReference type="ARBA" id="ARBA00048540"/>
    </source>
</evidence>
<evidence type="ECO:0000256" key="11">
    <source>
        <dbReference type="PIRNR" id="PIRNR006268"/>
    </source>
</evidence>
<evidence type="ECO:0000256" key="13">
    <source>
        <dbReference type="RuleBase" id="RU363002"/>
    </source>
</evidence>
<comment type="cofactor">
    <cofactor evidence="12">
        <name>Mg(2+)</name>
        <dbReference type="ChEBI" id="CHEBI:18420"/>
    </cofactor>
    <cofactor evidence="12">
        <name>Mn(2+)</name>
        <dbReference type="ChEBI" id="CHEBI:29035"/>
    </cofactor>
    <text evidence="12">Magnesium. Can also use manganese.</text>
</comment>
<dbReference type="EMBL" id="VMRY01000009">
    <property type="protein sequence ID" value="TVT58591.1"/>
    <property type="molecule type" value="Genomic_DNA"/>
</dbReference>
<sequence>MKSTRAVVWLLLSLFLLSGCDTTPPLYKGQFLAFGTLVDITIAGLDPKDAQSATDIIEQDFKRMHHAWHAWDPGPLGRVNRLIQTGSTFSIPPSVLPLIFRGKALSEQSEGLFNPAIGQLIDAWGFHQNDPDGKRAPPSQESIETLLQQAPSMDDLQIDGIQMHSKNTAVKLDFGAFGKGYGIDLAMEHLKELGIKNAILNAGGDLRAIGSRNGEPWRIAIRHPSGEGVLGVIETQGSESIFTSGDYERNFTWQEKRYHHIIDPRTGYPATGTRSVTIIHNDATTADAAATALFIAGPSQWYEIAMRMGLRYVLLVDSHNTIHMNPAMQKRVQLADDSFPVKLSPPLNHTERDRDPAQK</sequence>
<keyword evidence="13" id="KW-1003">Cell membrane</keyword>
<dbReference type="GO" id="GO:0005886">
    <property type="term" value="C:plasma membrane"/>
    <property type="evidence" value="ECO:0007669"/>
    <property type="project" value="UniProtKB-SubCell"/>
</dbReference>
<feature type="binding site" evidence="12">
    <location>
        <position position="291"/>
    </location>
    <ligand>
        <name>Mg(2+)</name>
        <dbReference type="ChEBI" id="CHEBI:18420"/>
    </ligand>
</feature>
<keyword evidence="5 11" id="KW-0808">Transferase</keyword>
<evidence type="ECO:0000256" key="14">
    <source>
        <dbReference type="SAM" id="MobiDB-lite"/>
    </source>
</evidence>
<dbReference type="SUPFAM" id="SSF143631">
    <property type="entry name" value="ApbE-like"/>
    <property type="match status" value="1"/>
</dbReference>
<protein>
    <recommendedName>
        <fullName evidence="3 11">FAD:protein FMN transferase</fullName>
        <ecNumber evidence="2 11">2.7.1.180</ecNumber>
    </recommendedName>
    <alternativeName>
        <fullName evidence="9 11">Flavin transferase</fullName>
    </alternativeName>
</protein>
<organism evidence="15 16">
    <name type="scientific">Sedimenticola thiotaurini</name>
    <dbReference type="NCBI Taxonomy" id="1543721"/>
    <lineage>
        <taxon>Bacteria</taxon>
        <taxon>Pseudomonadati</taxon>
        <taxon>Pseudomonadota</taxon>
        <taxon>Gammaproteobacteria</taxon>
        <taxon>Chromatiales</taxon>
        <taxon>Sedimenticolaceae</taxon>
        <taxon>Sedimenticola</taxon>
    </lineage>
</organism>
<feature type="signal peptide" evidence="13">
    <location>
        <begin position="1"/>
        <end position="18"/>
    </location>
</feature>
<feature type="binding site" evidence="12">
    <location>
        <position position="176"/>
    </location>
    <ligand>
        <name>Mg(2+)</name>
        <dbReference type="ChEBI" id="CHEBI:18420"/>
    </ligand>
</feature>
<comment type="function">
    <text evidence="13">Flavin transferase that catalyzes the transfer of the FMN moiety of FAD and its covalent binding to the hydroxyl group of a threonine residue in a target flavoprotein.</text>
</comment>
<dbReference type="PANTHER" id="PTHR30040:SF2">
    <property type="entry name" value="FAD:PROTEIN FMN TRANSFERASE"/>
    <property type="match status" value="1"/>
</dbReference>
<dbReference type="AlphaFoldDB" id="A0A558DC62"/>
<name>A0A558DC62_9GAMM</name>
<dbReference type="GO" id="GO:0016740">
    <property type="term" value="F:transferase activity"/>
    <property type="evidence" value="ECO:0007669"/>
    <property type="project" value="UniProtKB-UniRule"/>
</dbReference>
<gene>
    <name evidence="15" type="ORF">FHK82_04275</name>
</gene>
<evidence type="ECO:0000256" key="1">
    <source>
        <dbReference type="ARBA" id="ARBA00008282"/>
    </source>
</evidence>
<dbReference type="InterPro" id="IPR024932">
    <property type="entry name" value="ApbE"/>
</dbReference>
<dbReference type="PANTHER" id="PTHR30040">
    <property type="entry name" value="THIAMINE BIOSYNTHESIS LIPOPROTEIN APBE"/>
    <property type="match status" value="1"/>
</dbReference>
<evidence type="ECO:0000313" key="15">
    <source>
        <dbReference type="EMBL" id="TVT58591.1"/>
    </source>
</evidence>
<evidence type="ECO:0000256" key="6">
    <source>
        <dbReference type="ARBA" id="ARBA00022723"/>
    </source>
</evidence>
<proteinExistence type="inferred from homology"/>
<comment type="catalytic activity">
    <reaction evidence="10 11 13">
        <text>L-threonyl-[protein] + FAD = FMN-L-threonyl-[protein] + AMP + H(+)</text>
        <dbReference type="Rhea" id="RHEA:36847"/>
        <dbReference type="Rhea" id="RHEA-COMP:11060"/>
        <dbReference type="Rhea" id="RHEA-COMP:11061"/>
        <dbReference type="ChEBI" id="CHEBI:15378"/>
        <dbReference type="ChEBI" id="CHEBI:30013"/>
        <dbReference type="ChEBI" id="CHEBI:57692"/>
        <dbReference type="ChEBI" id="CHEBI:74257"/>
        <dbReference type="ChEBI" id="CHEBI:456215"/>
        <dbReference type="EC" id="2.7.1.180"/>
    </reaction>
</comment>
<keyword evidence="6 11" id="KW-0479">Metal-binding</keyword>
<reference evidence="15 16" key="1">
    <citation type="submission" date="2019-07" db="EMBL/GenBank/DDBJ databases">
        <title>The pathways for chlorine oxyanion respiration interact through the shared metabolite chlorate.</title>
        <authorList>
            <person name="Barnum T.P."/>
            <person name="Cheng Y."/>
            <person name="Hill K.A."/>
            <person name="Lucas L.N."/>
            <person name="Carlson H.K."/>
            <person name="Coates J.D."/>
        </authorList>
    </citation>
    <scope>NUCLEOTIDE SEQUENCE [LARGE SCALE GENOMIC DNA]</scope>
    <source>
        <strain evidence="15">BK-3</strain>
    </source>
</reference>
<keyword evidence="13" id="KW-0449">Lipoprotein</keyword>
<evidence type="ECO:0000256" key="3">
    <source>
        <dbReference type="ARBA" id="ARBA00016337"/>
    </source>
</evidence>
<keyword evidence="13" id="KW-0472">Membrane</keyword>
<dbReference type="STRING" id="1543721.AAY24_09755"/>
<keyword evidence="4 11" id="KW-0285">Flavoprotein</keyword>